<dbReference type="PANTHER" id="PTHR43433">
    <property type="entry name" value="HYDROLASE, ALPHA/BETA FOLD FAMILY PROTEIN"/>
    <property type="match status" value="1"/>
</dbReference>
<evidence type="ECO:0000313" key="3">
    <source>
        <dbReference type="Proteomes" id="UP001245184"/>
    </source>
</evidence>
<evidence type="ECO:0000313" key="2">
    <source>
        <dbReference type="EMBL" id="MDR6204587.1"/>
    </source>
</evidence>
<dbReference type="InterPro" id="IPR000073">
    <property type="entry name" value="AB_hydrolase_1"/>
</dbReference>
<organism evidence="2 3">
    <name type="scientific">Paraburkholderia graminis</name>
    <dbReference type="NCBI Taxonomy" id="60548"/>
    <lineage>
        <taxon>Bacteria</taxon>
        <taxon>Pseudomonadati</taxon>
        <taxon>Pseudomonadota</taxon>
        <taxon>Betaproteobacteria</taxon>
        <taxon>Burkholderiales</taxon>
        <taxon>Burkholderiaceae</taxon>
        <taxon>Paraburkholderia</taxon>
    </lineage>
</organism>
<name>A0ABD5CH84_9BURK</name>
<dbReference type="InterPro" id="IPR050471">
    <property type="entry name" value="AB_hydrolase"/>
</dbReference>
<keyword evidence="2" id="KW-0378">Hydrolase</keyword>
<protein>
    <submittedName>
        <fullName evidence="2">3-oxoadipate enol-lactonase</fullName>
        <ecNumber evidence="2">3.1.1.24</ecNumber>
    </submittedName>
</protein>
<dbReference type="Proteomes" id="UP001245184">
    <property type="component" value="Unassembled WGS sequence"/>
</dbReference>
<proteinExistence type="predicted"/>
<evidence type="ECO:0000259" key="1">
    <source>
        <dbReference type="Pfam" id="PF12697"/>
    </source>
</evidence>
<dbReference type="Pfam" id="PF12697">
    <property type="entry name" value="Abhydrolase_6"/>
    <property type="match status" value="1"/>
</dbReference>
<dbReference type="EMBL" id="JAVIZN010000002">
    <property type="protein sequence ID" value="MDR6204587.1"/>
    <property type="molecule type" value="Genomic_DNA"/>
</dbReference>
<dbReference type="InterPro" id="IPR029058">
    <property type="entry name" value="AB_hydrolase_fold"/>
</dbReference>
<accession>A0ABD5CH84</accession>
<dbReference type="Gene3D" id="3.40.50.1820">
    <property type="entry name" value="alpha/beta hydrolase"/>
    <property type="match status" value="1"/>
</dbReference>
<dbReference type="AlphaFoldDB" id="A0ABD5CH84"/>
<comment type="caution">
    <text evidence="2">The sequence shown here is derived from an EMBL/GenBank/DDBJ whole genome shotgun (WGS) entry which is preliminary data.</text>
</comment>
<dbReference type="PANTHER" id="PTHR43433:SF5">
    <property type="entry name" value="AB HYDROLASE-1 DOMAIN-CONTAINING PROTEIN"/>
    <property type="match status" value="1"/>
</dbReference>
<dbReference type="EC" id="3.1.1.24" evidence="2"/>
<dbReference type="RefSeq" id="WP_310032359.1">
    <property type="nucleotide sequence ID" value="NZ_JAVIZN010000002.1"/>
</dbReference>
<dbReference type="GO" id="GO:0047570">
    <property type="term" value="F:3-oxoadipate enol-lactonase activity"/>
    <property type="evidence" value="ECO:0007669"/>
    <property type="project" value="UniProtKB-EC"/>
</dbReference>
<reference evidence="2 3" key="1">
    <citation type="submission" date="2023-08" db="EMBL/GenBank/DDBJ databases">
        <title>Genome sequencing of plant associated microbes to promote plant fitness in Sorghum bicolor and Oryza sativa.</title>
        <authorList>
            <person name="Coleman-Derr D."/>
        </authorList>
    </citation>
    <scope>NUCLEOTIDE SEQUENCE [LARGE SCALE GENOMIC DNA]</scope>
    <source>
        <strain evidence="2 3">SLBN-33</strain>
    </source>
</reference>
<sequence>MNQPISPDVVSSHVTVRDGTQIGYTLYGAKDNTVRVVLVHSLAMDRHFWAPVVERLLPRAAVLAIDARGHGASGKPAGPYTVSLFAQDVYDVLRATDFRNVLIAGASMGGCVALQFAATCPDAIGAGLIDTTAWYGETAPQDWDARAQKAEAGGLAPLVEFQTTRWFSDAFRAAHPQVVQRCVDTFLRNDVAAFAATGRMLGSFDGRALMAKVKVPTCVIVGEEDYAATPAMARALHAGIAGSTFTEIPKARHLTPLETPDIVARELHALLDRAGCARLDAQETCNEYAQQGVPG</sequence>
<gene>
    <name evidence="2" type="ORF">QF025_003307</name>
</gene>
<dbReference type="SUPFAM" id="SSF53474">
    <property type="entry name" value="alpha/beta-Hydrolases"/>
    <property type="match status" value="1"/>
</dbReference>
<feature type="domain" description="AB hydrolase-1" evidence="1">
    <location>
        <begin position="36"/>
        <end position="265"/>
    </location>
</feature>